<accession>A0A2Z5QY68</accession>
<evidence type="ECO:0000313" key="2">
    <source>
        <dbReference type="Proteomes" id="UP000250241"/>
    </source>
</evidence>
<dbReference type="RefSeq" id="WP_128087538.1">
    <property type="nucleotide sequence ID" value="NZ_CBDEQU010000031.1"/>
</dbReference>
<dbReference type="Proteomes" id="UP000250241">
    <property type="component" value="Chromosome"/>
</dbReference>
<organism evidence="1 2">
    <name type="scientific">Rothia aeria</name>
    <dbReference type="NCBI Taxonomy" id="172042"/>
    <lineage>
        <taxon>Bacteria</taxon>
        <taxon>Bacillati</taxon>
        <taxon>Actinomycetota</taxon>
        <taxon>Actinomycetes</taxon>
        <taxon>Micrococcales</taxon>
        <taxon>Micrococcaceae</taxon>
        <taxon>Rothia</taxon>
    </lineage>
</organism>
<dbReference type="GeneID" id="93861359"/>
<dbReference type="AlphaFoldDB" id="A0A2Z5QY68"/>
<proteinExistence type="predicted"/>
<reference evidence="1 2" key="1">
    <citation type="submission" date="2016-10" db="EMBL/GenBank/DDBJ databases">
        <title>Genome sequence of Rothia aeria strain JCM11412.</title>
        <authorList>
            <person name="Nambu T."/>
        </authorList>
    </citation>
    <scope>NUCLEOTIDE SEQUENCE [LARGE SCALE GENOMIC DNA]</scope>
    <source>
        <strain evidence="1 2">JCM 11412</strain>
    </source>
</reference>
<keyword evidence="2" id="KW-1185">Reference proteome</keyword>
<evidence type="ECO:0000313" key="1">
    <source>
        <dbReference type="EMBL" id="BAV87392.1"/>
    </source>
</evidence>
<sequence>MTSADIILAVPSGPGWAPIHEMARLMASYLDARIVTPDPSASLKPATKILARVPRIRGKGRTAIVIASDPGQLYAIAQPRLVARRYAEIYGWVIDSFWDDRIPAIATNSTYNTVFVADRDDVHDWRSVGVKNVRVLPWGADVWSRFEEHLAHPKTTDLLRVGRQPAAYEDDERTAECARQTGITFAGRPPFGATDRESVESLQRALADAKFLLAFSTLVSPASYTHPNKEYITGRWTDALAHGVTVVGQVPKTESTREILWDGATVDIDPQDARAGLDAVAQLVNEWTPEQSRNQVRMALQRLDWRHRFAELFQVAGLNSPQLDADLMAIAAALADISPNS</sequence>
<gene>
    <name evidence="1" type="ORF">RA11412_1093</name>
</gene>
<name>A0A2Z5QY68_9MICC</name>
<dbReference type="EMBL" id="AP017895">
    <property type="protein sequence ID" value="BAV87392.1"/>
    <property type="molecule type" value="Genomic_DNA"/>
</dbReference>
<protein>
    <submittedName>
        <fullName evidence="1">Uncharacterized protein</fullName>
    </submittedName>
</protein>
<dbReference type="KEGG" id="raj:RA11412_1093"/>